<sequence>MSSTRSSSQRTSTPRPRALTGPGCLHLRAHTLMVAASLTLTGRLLLPQQTFGALQGLEAPLWSLSLSHFNQSVRTGHLQDSWTAPNPRVSRAVAAALNMHHSSKGKCWRGAGKRYWCAERSLLKSAE</sequence>
<feature type="region of interest" description="Disordered" evidence="1">
    <location>
        <begin position="1"/>
        <end position="21"/>
    </location>
</feature>
<name>A0AAW0UN72_SCYPA</name>
<reference evidence="2 3" key="1">
    <citation type="submission" date="2023-03" db="EMBL/GenBank/DDBJ databases">
        <title>High-quality genome of Scylla paramamosain provides insights in environmental adaptation.</title>
        <authorList>
            <person name="Zhang L."/>
        </authorList>
    </citation>
    <scope>NUCLEOTIDE SEQUENCE [LARGE SCALE GENOMIC DNA]</scope>
    <source>
        <strain evidence="2">LZ_2023a</strain>
        <tissue evidence="2">Muscle</tissue>
    </source>
</reference>
<accession>A0AAW0UN72</accession>
<organism evidence="2 3">
    <name type="scientific">Scylla paramamosain</name>
    <name type="common">Mud crab</name>
    <dbReference type="NCBI Taxonomy" id="85552"/>
    <lineage>
        <taxon>Eukaryota</taxon>
        <taxon>Metazoa</taxon>
        <taxon>Ecdysozoa</taxon>
        <taxon>Arthropoda</taxon>
        <taxon>Crustacea</taxon>
        <taxon>Multicrustacea</taxon>
        <taxon>Malacostraca</taxon>
        <taxon>Eumalacostraca</taxon>
        <taxon>Eucarida</taxon>
        <taxon>Decapoda</taxon>
        <taxon>Pleocyemata</taxon>
        <taxon>Brachyura</taxon>
        <taxon>Eubrachyura</taxon>
        <taxon>Portunoidea</taxon>
        <taxon>Portunidae</taxon>
        <taxon>Portuninae</taxon>
        <taxon>Scylla</taxon>
    </lineage>
</organism>
<keyword evidence="3" id="KW-1185">Reference proteome</keyword>
<dbReference type="AlphaFoldDB" id="A0AAW0UN72"/>
<feature type="compositionally biased region" description="Low complexity" evidence="1">
    <location>
        <begin position="1"/>
        <end position="17"/>
    </location>
</feature>
<evidence type="ECO:0000313" key="3">
    <source>
        <dbReference type="Proteomes" id="UP001487740"/>
    </source>
</evidence>
<dbReference type="Proteomes" id="UP001487740">
    <property type="component" value="Unassembled WGS sequence"/>
</dbReference>
<comment type="caution">
    <text evidence="2">The sequence shown here is derived from an EMBL/GenBank/DDBJ whole genome shotgun (WGS) entry which is preliminary data.</text>
</comment>
<evidence type="ECO:0000256" key="1">
    <source>
        <dbReference type="SAM" id="MobiDB-lite"/>
    </source>
</evidence>
<protein>
    <submittedName>
        <fullName evidence="2">Uncharacterized protein</fullName>
    </submittedName>
</protein>
<gene>
    <name evidence="2" type="ORF">O3P69_002453</name>
</gene>
<evidence type="ECO:0000313" key="2">
    <source>
        <dbReference type="EMBL" id="KAK8400653.1"/>
    </source>
</evidence>
<proteinExistence type="predicted"/>
<dbReference type="EMBL" id="JARAKH010000009">
    <property type="protein sequence ID" value="KAK8400653.1"/>
    <property type="molecule type" value="Genomic_DNA"/>
</dbReference>